<dbReference type="Proteomes" id="UP001370490">
    <property type="component" value="Unassembled WGS sequence"/>
</dbReference>
<protein>
    <recommendedName>
        <fullName evidence="3">Endonuclease/exonuclease/phosphatase domain-containing protein</fullName>
    </recommendedName>
</protein>
<reference evidence="1 2" key="1">
    <citation type="submission" date="2023-12" db="EMBL/GenBank/DDBJ databases">
        <title>A high-quality genome assembly for Dillenia turbinata (Dilleniales).</title>
        <authorList>
            <person name="Chanderbali A."/>
        </authorList>
    </citation>
    <scope>NUCLEOTIDE SEQUENCE [LARGE SCALE GENOMIC DNA]</scope>
    <source>
        <strain evidence="1">LSX21</strain>
        <tissue evidence="1">Leaf</tissue>
    </source>
</reference>
<dbReference type="InterPro" id="IPR050410">
    <property type="entry name" value="CCR4/nocturin_mRNA_transcr"/>
</dbReference>
<dbReference type="AlphaFoldDB" id="A0AAN8Z5A9"/>
<dbReference type="PANTHER" id="PTHR12121">
    <property type="entry name" value="CARBON CATABOLITE REPRESSOR PROTEIN 4"/>
    <property type="match status" value="1"/>
</dbReference>
<dbReference type="GO" id="GO:0000175">
    <property type="term" value="F:3'-5'-RNA exonuclease activity"/>
    <property type="evidence" value="ECO:0007669"/>
    <property type="project" value="TreeGrafter"/>
</dbReference>
<dbReference type="SUPFAM" id="SSF56219">
    <property type="entry name" value="DNase I-like"/>
    <property type="match status" value="1"/>
</dbReference>
<dbReference type="Gene3D" id="3.60.10.10">
    <property type="entry name" value="Endonuclease/exonuclease/phosphatase"/>
    <property type="match status" value="1"/>
</dbReference>
<proteinExistence type="predicted"/>
<dbReference type="InterPro" id="IPR036691">
    <property type="entry name" value="Endo/exonu/phosph_ase_sf"/>
</dbReference>
<dbReference type="EMBL" id="JBAMMX010000020">
    <property type="protein sequence ID" value="KAK6921168.1"/>
    <property type="molecule type" value="Genomic_DNA"/>
</dbReference>
<comment type="caution">
    <text evidence="1">The sequence shown here is derived from an EMBL/GenBank/DDBJ whole genome shotgun (WGS) entry which is preliminary data.</text>
</comment>
<evidence type="ECO:0000313" key="2">
    <source>
        <dbReference type="Proteomes" id="UP001370490"/>
    </source>
</evidence>
<gene>
    <name evidence="1" type="ORF">RJ641_014846</name>
</gene>
<organism evidence="1 2">
    <name type="scientific">Dillenia turbinata</name>
    <dbReference type="NCBI Taxonomy" id="194707"/>
    <lineage>
        <taxon>Eukaryota</taxon>
        <taxon>Viridiplantae</taxon>
        <taxon>Streptophyta</taxon>
        <taxon>Embryophyta</taxon>
        <taxon>Tracheophyta</taxon>
        <taxon>Spermatophyta</taxon>
        <taxon>Magnoliopsida</taxon>
        <taxon>eudicotyledons</taxon>
        <taxon>Gunneridae</taxon>
        <taxon>Pentapetalae</taxon>
        <taxon>Dilleniales</taxon>
        <taxon>Dilleniaceae</taxon>
        <taxon>Dillenia</taxon>
    </lineage>
</organism>
<dbReference type="PANTHER" id="PTHR12121:SF74">
    <property type="entry name" value="CARBON CATABOLITE REPRESSOR PROTEIN 4 HOMOLOG 5"/>
    <property type="match status" value="1"/>
</dbReference>
<name>A0AAN8Z5A9_9MAGN</name>
<accession>A0AAN8Z5A9</accession>
<sequence>MSPFSLASPSISRLKLLKTDLNFVSECVSVSDGQYLPLLSRVQAILRDESKVLKLLCKYNNLKGCSSETYMCFSTQNPRHEDIKLGQMQLLLEKAHKLSQEWGTVTVVLAGDFNSMPQLDIQLHYRRRISGWIKNGSHFRTFHHNENYAGHIEHLVPLRVLETLPITILRRKQGLPSKAYQHFVIFKLALLG</sequence>
<evidence type="ECO:0000313" key="1">
    <source>
        <dbReference type="EMBL" id="KAK6921168.1"/>
    </source>
</evidence>
<keyword evidence="2" id="KW-1185">Reference proteome</keyword>
<evidence type="ECO:0008006" key="3">
    <source>
        <dbReference type="Google" id="ProtNLM"/>
    </source>
</evidence>